<dbReference type="Proteomes" id="UP000263993">
    <property type="component" value="Unassembled WGS sequence"/>
</dbReference>
<dbReference type="SUPFAM" id="SSF53067">
    <property type="entry name" value="Actin-like ATPase domain"/>
    <property type="match status" value="2"/>
</dbReference>
<dbReference type="GO" id="GO:0043093">
    <property type="term" value="P:FtsZ-dependent cytokinesis"/>
    <property type="evidence" value="ECO:0007669"/>
    <property type="project" value="UniProtKB-UniRule"/>
</dbReference>
<organism evidence="8 9">
    <name type="scientific">Undibacter mobilis</name>
    <dbReference type="NCBI Taxonomy" id="2292256"/>
    <lineage>
        <taxon>Bacteria</taxon>
        <taxon>Pseudomonadati</taxon>
        <taxon>Pseudomonadota</taxon>
        <taxon>Alphaproteobacteria</taxon>
        <taxon>Hyphomicrobiales</taxon>
        <taxon>Nitrobacteraceae</taxon>
        <taxon>Undibacter</taxon>
    </lineage>
</organism>
<dbReference type="InterPro" id="IPR003494">
    <property type="entry name" value="SHS2_FtsA"/>
</dbReference>
<keyword evidence="1 5" id="KW-1003">Cell membrane</keyword>
<reference evidence="9" key="1">
    <citation type="submission" date="2018-08" db="EMBL/GenBank/DDBJ databases">
        <authorList>
            <person name="Kim S.-J."/>
            <person name="Jung G.-Y."/>
        </authorList>
    </citation>
    <scope>NUCLEOTIDE SEQUENCE [LARGE SCALE GENOMIC DNA]</scope>
    <source>
        <strain evidence="9">GY_H</strain>
    </source>
</reference>
<feature type="domain" description="SHS2" evidence="7">
    <location>
        <begin position="23"/>
        <end position="219"/>
    </location>
</feature>
<evidence type="ECO:0000256" key="3">
    <source>
        <dbReference type="ARBA" id="ARBA00023136"/>
    </source>
</evidence>
<dbReference type="PANTHER" id="PTHR32432">
    <property type="entry name" value="CELL DIVISION PROTEIN FTSA-RELATED"/>
    <property type="match status" value="1"/>
</dbReference>
<protein>
    <recommendedName>
        <fullName evidence="5 6">Cell division protein FtsA</fullName>
    </recommendedName>
</protein>
<dbReference type="EMBL" id="QRGO01000001">
    <property type="protein sequence ID" value="RDV04978.1"/>
    <property type="molecule type" value="Genomic_DNA"/>
</dbReference>
<gene>
    <name evidence="5 8" type="primary">ftsA</name>
    <name evidence="8" type="ORF">DXH78_10635</name>
</gene>
<comment type="function">
    <text evidence="5 6">Cell division protein that is involved in the assembly of the Z ring. May serve as a membrane anchor for the Z ring.</text>
</comment>
<dbReference type="PANTHER" id="PTHR32432:SF4">
    <property type="entry name" value="CELL DIVISION PROTEIN FTSA"/>
    <property type="match status" value="1"/>
</dbReference>
<keyword evidence="3 5" id="KW-0472">Membrane</keyword>
<dbReference type="AlphaFoldDB" id="A0A371BBM8"/>
<dbReference type="Gene3D" id="3.30.1490.110">
    <property type="match status" value="1"/>
</dbReference>
<sequence>MTVLRFGLTPKMKPVSPRRSAVVAGLDLGTSKVVCMIARLEPQAPQDVLRRRSHGVRILGFSHTAAGGMKAGQVVDLIEAEEAVRQAIDTAESMAGVQLESVVVSLSGGRLGSERFIADVELNGSAVADGDIARVLAAASRHSVRDGRAILHSLPIGYALDAAKGIREPRGMLGHRFGVDMHMVTSDVAPVRNLMLTVERSHLEVEAMVASPYVAGLACLADDEADLGAACIDLGSGTTSIAFFSGGRFVHADGFALGAHHVTMDIARGLNTRIASAERIKAIYGSVLSGGSDERDMITVPTVGDDEREPPQFVSRASLVRIIKPRIEEILELARDRLATSPFAAETRARVVLTGGGAQLPGLADLASRILRRPVRIGRPLGLAGLPEAAKGPAFAVAAGLLVYPQAAHLEHFEPRRTRQLMTGTGGYISRVGQWLRESF</sequence>
<dbReference type="InterPro" id="IPR050696">
    <property type="entry name" value="FtsA/MreB"/>
</dbReference>
<dbReference type="InterPro" id="IPR020823">
    <property type="entry name" value="Cell_div_FtsA"/>
</dbReference>
<name>A0A371BBM8_9BRAD</name>
<dbReference type="PIRSF" id="PIRSF003101">
    <property type="entry name" value="FtsA"/>
    <property type="match status" value="1"/>
</dbReference>
<dbReference type="HAMAP" id="MF_02033">
    <property type="entry name" value="FtsA"/>
    <property type="match status" value="1"/>
</dbReference>
<dbReference type="OrthoDB" id="9810567at2"/>
<dbReference type="GO" id="GO:0009898">
    <property type="term" value="C:cytoplasmic side of plasma membrane"/>
    <property type="evidence" value="ECO:0007669"/>
    <property type="project" value="UniProtKB-UniRule"/>
</dbReference>
<accession>A0A371BBM8</accession>
<evidence type="ECO:0000313" key="8">
    <source>
        <dbReference type="EMBL" id="RDV04978.1"/>
    </source>
</evidence>
<dbReference type="Pfam" id="PF14450">
    <property type="entry name" value="FtsA"/>
    <property type="match status" value="1"/>
</dbReference>
<evidence type="ECO:0000256" key="6">
    <source>
        <dbReference type="PIRNR" id="PIRNR003101"/>
    </source>
</evidence>
<evidence type="ECO:0000259" key="7">
    <source>
        <dbReference type="SMART" id="SM00842"/>
    </source>
</evidence>
<comment type="similarity">
    <text evidence="5 6">Belongs to the FtsA/MreB family.</text>
</comment>
<keyword evidence="2 5" id="KW-0132">Cell division</keyword>
<evidence type="ECO:0000256" key="4">
    <source>
        <dbReference type="ARBA" id="ARBA00023306"/>
    </source>
</evidence>
<evidence type="ECO:0000256" key="2">
    <source>
        <dbReference type="ARBA" id="ARBA00022618"/>
    </source>
</evidence>
<dbReference type="GO" id="GO:0032153">
    <property type="term" value="C:cell division site"/>
    <property type="evidence" value="ECO:0007669"/>
    <property type="project" value="UniProtKB-UniRule"/>
</dbReference>
<comment type="caution">
    <text evidence="8">The sequence shown here is derived from an EMBL/GenBank/DDBJ whole genome shotgun (WGS) entry which is preliminary data.</text>
</comment>
<proteinExistence type="inferred from homology"/>
<dbReference type="Gene3D" id="3.30.420.40">
    <property type="match status" value="2"/>
</dbReference>
<evidence type="ECO:0000256" key="5">
    <source>
        <dbReference type="HAMAP-Rule" id="MF_02033"/>
    </source>
</evidence>
<dbReference type="CDD" id="cd24048">
    <property type="entry name" value="ASKHA_NBD_FtsA"/>
    <property type="match status" value="1"/>
</dbReference>
<evidence type="ECO:0000256" key="1">
    <source>
        <dbReference type="ARBA" id="ARBA00022475"/>
    </source>
</evidence>
<comment type="subunit">
    <text evidence="5">Self-interacts. Interacts with FtsZ.</text>
</comment>
<comment type="subcellular location">
    <subcellularLocation>
        <location evidence="5">Cell membrane</location>
        <topology evidence="5">Peripheral membrane protein</topology>
        <orientation evidence="5">Cytoplasmic side</orientation>
    </subcellularLocation>
    <text evidence="5">Localizes to the Z ring in an FtsZ-dependent manner. Targeted to the membrane through a conserved C-terminal amphipathic helix.</text>
</comment>
<dbReference type="SMART" id="SM00842">
    <property type="entry name" value="FtsA"/>
    <property type="match status" value="1"/>
</dbReference>
<dbReference type="InterPro" id="IPR043129">
    <property type="entry name" value="ATPase_NBD"/>
</dbReference>
<keyword evidence="4 5" id="KW-0131">Cell cycle</keyword>
<dbReference type="Pfam" id="PF02491">
    <property type="entry name" value="SHS2_FTSA"/>
    <property type="match status" value="1"/>
</dbReference>
<keyword evidence="9" id="KW-1185">Reference proteome</keyword>
<evidence type="ECO:0000313" key="9">
    <source>
        <dbReference type="Proteomes" id="UP000263993"/>
    </source>
</evidence>
<dbReference type="RefSeq" id="WP_115517003.1">
    <property type="nucleotide sequence ID" value="NZ_QRGO01000001.1"/>
</dbReference>
<dbReference type="NCBIfam" id="TIGR01174">
    <property type="entry name" value="ftsA"/>
    <property type="match status" value="1"/>
</dbReference>